<dbReference type="Gene3D" id="3.90.550.10">
    <property type="entry name" value="Spore Coat Polysaccharide Biosynthesis Protein SpsA, Chain A"/>
    <property type="match status" value="1"/>
</dbReference>
<dbReference type="InterPro" id="IPR001173">
    <property type="entry name" value="Glyco_trans_2-like"/>
</dbReference>
<dbReference type="InterPro" id="IPR050834">
    <property type="entry name" value="Glycosyltransf_2"/>
</dbReference>
<feature type="non-terminal residue" evidence="3">
    <location>
        <position position="304"/>
    </location>
</feature>
<keyword evidence="4" id="KW-1185">Reference proteome</keyword>
<evidence type="ECO:0000313" key="4">
    <source>
        <dbReference type="Proteomes" id="UP000662314"/>
    </source>
</evidence>
<feature type="compositionally biased region" description="Low complexity" evidence="1">
    <location>
        <begin position="281"/>
        <end position="290"/>
    </location>
</feature>
<feature type="region of interest" description="Disordered" evidence="1">
    <location>
        <begin position="234"/>
        <end position="298"/>
    </location>
</feature>
<gene>
    <name evidence="3" type="ORF">I8752_14620</name>
</gene>
<dbReference type="EMBL" id="JAECZA010000062">
    <property type="protein sequence ID" value="MBH8574229.1"/>
    <property type="molecule type" value="Genomic_DNA"/>
</dbReference>
<sequence length="304" mass="34879">MMPTISLIVTVYNRERYLNAAIESILAQTRSDFELLIWDDGSTDRSPEIAREYEKRDRRVRVIVAEHLGRVLALKAAIAQTTAPYLGWVDSDDLLAPTALAQTAGVLDTKPQIGWVYTDYLDIDANNTVLSYGYRCLVPYNREELLNKFMTFHFRLIRREAFDLAGGIDESLEAVEDYDLCLRLSEVAKVQHIFQPLYYYRTHADSISQQRQQEQIKQSHQAVKKAQQRLQEAVPMKQVSPPCMKKVSSRQLLQRREPQRTVCSNRGTRPRNCPPQRTASPTPHTLHPTPFFKSEGQRSILCVG</sequence>
<evidence type="ECO:0000256" key="1">
    <source>
        <dbReference type="SAM" id="MobiDB-lite"/>
    </source>
</evidence>
<dbReference type="Proteomes" id="UP000662314">
    <property type="component" value="Unassembled WGS sequence"/>
</dbReference>
<dbReference type="RefSeq" id="WP_214433047.1">
    <property type="nucleotide sequence ID" value="NZ_CAWPUQ010000298.1"/>
</dbReference>
<evidence type="ECO:0000259" key="2">
    <source>
        <dbReference type="Pfam" id="PF00535"/>
    </source>
</evidence>
<dbReference type="SUPFAM" id="SSF53448">
    <property type="entry name" value="Nucleotide-diphospho-sugar transferases"/>
    <property type="match status" value="1"/>
</dbReference>
<organism evidence="3 4">
    <name type="scientific">Dendronalium phyllosphericum CENA369</name>
    <dbReference type="NCBI Taxonomy" id="1725256"/>
    <lineage>
        <taxon>Bacteria</taxon>
        <taxon>Bacillati</taxon>
        <taxon>Cyanobacteriota</taxon>
        <taxon>Cyanophyceae</taxon>
        <taxon>Nostocales</taxon>
        <taxon>Nostocaceae</taxon>
        <taxon>Dendronalium</taxon>
        <taxon>Dendronalium phyllosphericum</taxon>
    </lineage>
</organism>
<dbReference type="PANTHER" id="PTHR43685:SF2">
    <property type="entry name" value="GLYCOSYLTRANSFERASE 2-LIKE DOMAIN-CONTAINING PROTEIN"/>
    <property type="match status" value="1"/>
</dbReference>
<reference evidence="3 4" key="1">
    <citation type="journal article" date="2021" name="Int. J. Syst. Evol. Microbiol.">
        <title>Amazonocrinis nigriterrae gen. nov., sp. nov., Atlanticothrix silvestris gen. nov., sp. nov. and Dendronalium phyllosphericum gen. nov., sp. nov., nostocacean cyanobacteria from Brazilian environments.</title>
        <authorList>
            <person name="Alvarenga D.O."/>
            <person name="Andreote A.P.D."/>
            <person name="Branco L.H.Z."/>
            <person name="Delbaje E."/>
            <person name="Cruz R.B."/>
            <person name="Varani A.M."/>
            <person name="Fiore M.F."/>
        </authorList>
    </citation>
    <scope>NUCLEOTIDE SEQUENCE [LARGE SCALE GENOMIC DNA]</scope>
    <source>
        <strain evidence="3 4">CENA369</strain>
    </source>
</reference>
<feature type="domain" description="Glycosyltransferase 2-like" evidence="2">
    <location>
        <begin position="6"/>
        <end position="162"/>
    </location>
</feature>
<dbReference type="PANTHER" id="PTHR43685">
    <property type="entry name" value="GLYCOSYLTRANSFERASE"/>
    <property type="match status" value="1"/>
</dbReference>
<protein>
    <submittedName>
        <fullName evidence="3">Glycosyltransferase</fullName>
    </submittedName>
</protein>
<comment type="caution">
    <text evidence="3">The sequence shown here is derived from an EMBL/GenBank/DDBJ whole genome shotgun (WGS) entry which is preliminary data.</text>
</comment>
<proteinExistence type="predicted"/>
<name>A0A8J7I1B8_9NOST</name>
<accession>A0A8J7I1B8</accession>
<dbReference type="InterPro" id="IPR029044">
    <property type="entry name" value="Nucleotide-diphossugar_trans"/>
</dbReference>
<dbReference type="Pfam" id="PF00535">
    <property type="entry name" value="Glycos_transf_2"/>
    <property type="match status" value="1"/>
</dbReference>
<evidence type="ECO:0000313" key="3">
    <source>
        <dbReference type="EMBL" id="MBH8574229.1"/>
    </source>
</evidence>
<dbReference type="AlphaFoldDB" id="A0A8J7I1B8"/>